<dbReference type="EMBL" id="JACAQA010000015">
    <property type="protein sequence ID" value="NWB86859.1"/>
    <property type="molecule type" value="Genomic_DNA"/>
</dbReference>
<dbReference type="Gene3D" id="3.40.710.10">
    <property type="entry name" value="DD-peptidase/beta-lactamase superfamily"/>
    <property type="match status" value="1"/>
</dbReference>
<dbReference type="InterPro" id="IPR006311">
    <property type="entry name" value="TAT_signal"/>
</dbReference>
<reference evidence="2 3" key="1">
    <citation type="submission" date="2020-04" db="EMBL/GenBank/DDBJ databases">
        <title>Molecular characterization of pseudomonads from Agaricus bisporus reveal novel blotch 2 pathogens in Western Europe.</title>
        <authorList>
            <person name="Taparia T."/>
            <person name="Krijger M."/>
            <person name="Haynes E."/>
            <person name="Elpinstone J.G."/>
            <person name="Noble R."/>
            <person name="Van Der Wolf J."/>
        </authorList>
    </citation>
    <scope>NUCLEOTIDE SEQUENCE [LARGE SCALE GENOMIC DNA]</scope>
    <source>
        <strain evidence="2 3">G9001</strain>
    </source>
</reference>
<evidence type="ECO:0000259" key="1">
    <source>
        <dbReference type="Pfam" id="PF00144"/>
    </source>
</evidence>
<proteinExistence type="predicted"/>
<accession>A0A7Y7WSE9</accession>
<gene>
    <name evidence="2" type="ORF">HX830_18440</name>
</gene>
<dbReference type="PANTHER" id="PTHR43283:SF3">
    <property type="entry name" value="BETA-LACTAMASE FAMILY PROTEIN (AFU_ORTHOLOGUE AFUA_5G07500)"/>
    <property type="match status" value="1"/>
</dbReference>
<dbReference type="PANTHER" id="PTHR43283">
    <property type="entry name" value="BETA-LACTAMASE-RELATED"/>
    <property type="match status" value="1"/>
</dbReference>
<dbReference type="Proteomes" id="UP000522864">
    <property type="component" value="Unassembled WGS sequence"/>
</dbReference>
<name>A0A7Y7WSE9_9PSED</name>
<evidence type="ECO:0000313" key="3">
    <source>
        <dbReference type="Proteomes" id="UP000522864"/>
    </source>
</evidence>
<dbReference type="PROSITE" id="PS51318">
    <property type="entry name" value="TAT"/>
    <property type="match status" value="1"/>
</dbReference>
<dbReference type="SUPFAM" id="SSF56601">
    <property type="entry name" value="beta-lactamase/transpeptidase-like"/>
    <property type="match status" value="1"/>
</dbReference>
<comment type="caution">
    <text evidence="2">The sequence shown here is derived from an EMBL/GenBank/DDBJ whole genome shotgun (WGS) entry which is preliminary data.</text>
</comment>
<dbReference type="InterPro" id="IPR012338">
    <property type="entry name" value="Beta-lactam/transpept-like"/>
</dbReference>
<sequence>MKPTTRQNAADTKKLSRRQLLVTASIGGLGAALASPLSKALAAATGQSAWNRAEAMDEVIFNAVSRGQIVGATVIAAKDGEVVYRRAAGFADRETRRPMKEDEVCRLASMTKPIVCVTALALIDQGKLTLDDPLTRWLPDFRPKLADGREPVITVRHLLTHTAGLSYGFLETPDGAYHRLGVSDGLDASGLTLEENLRRIASAPLLFEPGTGWHYSVAIDVLGAVIEQVTGMTLPEAVGKIVTTPLGASSLKFVASPGTVLATPYGDASPRPKRMSDPFSLRFGPGAIAYAPARAFDSDAFPSGGVGMVGTARDYLRFVEAIRTGGAGIIRPDTMAVMTRNAIGDLPVAAAGPGFGWGLGVAVLKDPLAAKLPLRAGSWNWAGVYGTNFWVDPVQRLSVVTLTNTAVAGMSGDFPSALRHAAYSA</sequence>
<dbReference type="Pfam" id="PF00144">
    <property type="entry name" value="Beta-lactamase"/>
    <property type="match status" value="1"/>
</dbReference>
<dbReference type="RefSeq" id="WP_152741455.1">
    <property type="nucleotide sequence ID" value="NZ_JACAQA010000015.1"/>
</dbReference>
<dbReference type="InterPro" id="IPR001466">
    <property type="entry name" value="Beta-lactam-related"/>
</dbReference>
<feature type="domain" description="Beta-lactamase-related" evidence="1">
    <location>
        <begin position="57"/>
        <end position="409"/>
    </location>
</feature>
<protein>
    <submittedName>
        <fullName evidence="2">Beta-lactamase family protein</fullName>
    </submittedName>
</protein>
<dbReference type="InterPro" id="IPR050789">
    <property type="entry name" value="Diverse_Enzym_Activities"/>
</dbReference>
<dbReference type="AlphaFoldDB" id="A0A7Y7WSE9"/>
<organism evidence="2 3">
    <name type="scientific">Pseudomonas gingeri</name>
    <dbReference type="NCBI Taxonomy" id="117681"/>
    <lineage>
        <taxon>Bacteria</taxon>
        <taxon>Pseudomonadati</taxon>
        <taxon>Pseudomonadota</taxon>
        <taxon>Gammaproteobacteria</taxon>
        <taxon>Pseudomonadales</taxon>
        <taxon>Pseudomonadaceae</taxon>
        <taxon>Pseudomonas</taxon>
    </lineage>
</organism>
<evidence type="ECO:0000313" key="2">
    <source>
        <dbReference type="EMBL" id="NWB86859.1"/>
    </source>
</evidence>